<dbReference type="PROSITE" id="PS51194">
    <property type="entry name" value="HELICASE_CTER"/>
    <property type="match status" value="1"/>
</dbReference>
<keyword evidence="10" id="KW-0539">Nucleus</keyword>
<dbReference type="InterPro" id="IPR014001">
    <property type="entry name" value="Helicase_ATP-bd"/>
</dbReference>
<reference evidence="17 18" key="1">
    <citation type="submission" date="2018-03" db="EMBL/GenBank/DDBJ databases">
        <title>Candida pseudohaemulonii genome assembly and annotation.</title>
        <authorList>
            <person name="Munoz J.F."/>
            <person name="Gade L.G."/>
            <person name="Chow N.A."/>
            <person name="Litvintseva A.P."/>
            <person name="Loparev V.N."/>
            <person name="Cuomo C.A."/>
        </authorList>
    </citation>
    <scope>NUCLEOTIDE SEQUENCE [LARGE SCALE GENOMIC DNA]</scope>
    <source>
        <strain evidence="17 18">B12108</strain>
    </source>
</reference>
<gene>
    <name evidence="17" type="ORF">C7M61_003918</name>
</gene>
<evidence type="ECO:0000313" key="17">
    <source>
        <dbReference type="EMBL" id="PSK36447.1"/>
    </source>
</evidence>
<dbReference type="SMART" id="SM01178">
    <property type="entry name" value="DUF4217"/>
    <property type="match status" value="1"/>
</dbReference>
<dbReference type="CDD" id="cd18787">
    <property type="entry name" value="SF2_C_DEAD"/>
    <property type="match status" value="1"/>
</dbReference>
<keyword evidence="6 12" id="KW-0347">Helicase</keyword>
<evidence type="ECO:0000256" key="12">
    <source>
        <dbReference type="RuleBase" id="RU000492"/>
    </source>
</evidence>
<evidence type="ECO:0000256" key="10">
    <source>
        <dbReference type="ARBA" id="ARBA00023242"/>
    </source>
</evidence>
<dbReference type="InterPro" id="IPR001650">
    <property type="entry name" value="Helicase_C-like"/>
</dbReference>
<dbReference type="GO" id="GO:1902626">
    <property type="term" value="P:assembly of large subunit precursor of preribosome"/>
    <property type="evidence" value="ECO:0007669"/>
    <property type="project" value="EnsemblFungi"/>
</dbReference>
<keyword evidence="7 12" id="KW-0067">ATP-binding</keyword>
<comment type="similarity">
    <text evidence="11">Belongs to the DEAD box helicase family. DDX55/SPB4 subfamily.</text>
</comment>
<keyword evidence="5 12" id="KW-0378">Hydrolase</keyword>
<dbReference type="Pfam" id="PF00271">
    <property type="entry name" value="Helicase_C"/>
    <property type="match status" value="1"/>
</dbReference>
<evidence type="ECO:0000256" key="5">
    <source>
        <dbReference type="ARBA" id="ARBA00022801"/>
    </source>
</evidence>
<dbReference type="GO" id="GO:0003724">
    <property type="term" value="F:RNA helicase activity"/>
    <property type="evidence" value="ECO:0007669"/>
    <property type="project" value="UniProtKB-EC"/>
</dbReference>
<evidence type="ECO:0000256" key="13">
    <source>
        <dbReference type="RuleBase" id="RU365068"/>
    </source>
</evidence>
<keyword evidence="3" id="KW-0698">rRNA processing</keyword>
<dbReference type="AlphaFoldDB" id="A0A2P7YKF4"/>
<dbReference type="GO" id="GO:0000470">
    <property type="term" value="P:maturation of LSU-rRNA"/>
    <property type="evidence" value="ECO:0007669"/>
    <property type="project" value="EnsemblFungi"/>
</dbReference>
<dbReference type="InterPro" id="IPR025313">
    <property type="entry name" value="SPB4-like_CTE"/>
</dbReference>
<keyword evidence="8 13" id="KW-0694">RNA-binding</keyword>
<feature type="compositionally biased region" description="Basic and acidic residues" evidence="14">
    <location>
        <begin position="550"/>
        <end position="575"/>
    </location>
</feature>
<organism evidence="17 18">
    <name type="scientific">Candidozyma pseudohaemuli</name>
    <dbReference type="NCBI Taxonomy" id="418784"/>
    <lineage>
        <taxon>Eukaryota</taxon>
        <taxon>Fungi</taxon>
        <taxon>Dikarya</taxon>
        <taxon>Ascomycota</taxon>
        <taxon>Saccharomycotina</taxon>
        <taxon>Pichiomycetes</taxon>
        <taxon>Metschnikowiaceae</taxon>
        <taxon>Candidozyma</taxon>
    </lineage>
</organism>
<dbReference type="GO" id="GO:0003723">
    <property type="term" value="F:RNA binding"/>
    <property type="evidence" value="ECO:0007669"/>
    <property type="project" value="UniProtKB-UniRule"/>
</dbReference>
<dbReference type="PROSITE" id="PS00039">
    <property type="entry name" value="DEAD_ATP_HELICASE"/>
    <property type="match status" value="1"/>
</dbReference>
<comment type="domain">
    <text evidence="13">The Q motif is unique to and characteristic of the DEAD box family of RNA helicases and controls ATP binding and hydrolysis.</text>
</comment>
<dbReference type="InterPro" id="IPR011545">
    <property type="entry name" value="DEAD/DEAH_box_helicase_dom"/>
</dbReference>
<evidence type="ECO:0000256" key="7">
    <source>
        <dbReference type="ARBA" id="ARBA00022840"/>
    </source>
</evidence>
<keyword evidence="2" id="KW-0690">Ribosome biogenesis</keyword>
<comment type="function">
    <text evidence="13">RNA helicase.</text>
</comment>
<dbReference type="InterPro" id="IPR000629">
    <property type="entry name" value="RNA-helicase_DEAD-box_CS"/>
</dbReference>
<dbReference type="OrthoDB" id="7396459at2759"/>
<dbReference type="GO" id="GO:0005654">
    <property type="term" value="C:nucleoplasm"/>
    <property type="evidence" value="ECO:0007669"/>
    <property type="project" value="EnsemblFungi"/>
</dbReference>
<protein>
    <recommendedName>
        <fullName evidence="13">ATP-dependent RNA helicase</fullName>
        <ecNumber evidence="13">3.6.4.13</ecNumber>
    </recommendedName>
</protein>
<keyword evidence="18" id="KW-1185">Reference proteome</keyword>
<evidence type="ECO:0000256" key="8">
    <source>
        <dbReference type="ARBA" id="ARBA00022884"/>
    </source>
</evidence>
<feature type="domain" description="Helicase ATP-binding" evidence="15">
    <location>
        <begin position="36"/>
        <end position="228"/>
    </location>
</feature>
<dbReference type="SUPFAM" id="SSF52540">
    <property type="entry name" value="P-loop containing nucleoside triphosphate hydrolases"/>
    <property type="match status" value="1"/>
</dbReference>
<dbReference type="Pfam" id="PF00270">
    <property type="entry name" value="DEAD"/>
    <property type="match status" value="1"/>
</dbReference>
<evidence type="ECO:0000256" key="3">
    <source>
        <dbReference type="ARBA" id="ARBA00022552"/>
    </source>
</evidence>
<dbReference type="SMART" id="SM00487">
    <property type="entry name" value="DEXDc"/>
    <property type="match status" value="1"/>
</dbReference>
<dbReference type="PROSITE" id="PS51192">
    <property type="entry name" value="HELICASE_ATP_BIND_1"/>
    <property type="match status" value="1"/>
</dbReference>
<evidence type="ECO:0000259" key="16">
    <source>
        <dbReference type="PROSITE" id="PS51194"/>
    </source>
</evidence>
<dbReference type="GO" id="GO:0030687">
    <property type="term" value="C:preribosome, large subunit precursor"/>
    <property type="evidence" value="ECO:0007669"/>
    <property type="project" value="EnsemblFungi"/>
</dbReference>
<dbReference type="GO" id="GO:0030686">
    <property type="term" value="C:90S preribosome"/>
    <property type="evidence" value="ECO:0007669"/>
    <property type="project" value="EnsemblFungi"/>
</dbReference>
<dbReference type="GO" id="GO:0016887">
    <property type="term" value="F:ATP hydrolysis activity"/>
    <property type="evidence" value="ECO:0007669"/>
    <property type="project" value="RHEA"/>
</dbReference>
<dbReference type="SMART" id="SM00490">
    <property type="entry name" value="HELICc"/>
    <property type="match status" value="1"/>
</dbReference>
<dbReference type="GO" id="GO:0005730">
    <property type="term" value="C:nucleolus"/>
    <property type="evidence" value="ECO:0007669"/>
    <property type="project" value="UniProtKB-SubCell"/>
</dbReference>
<comment type="subcellular location">
    <subcellularLocation>
        <location evidence="1">Nucleus</location>
        <location evidence="1">Nucleolus</location>
    </subcellularLocation>
</comment>
<evidence type="ECO:0000256" key="2">
    <source>
        <dbReference type="ARBA" id="ARBA00022517"/>
    </source>
</evidence>
<evidence type="ECO:0000256" key="11">
    <source>
        <dbReference type="ARBA" id="ARBA00038002"/>
    </source>
</evidence>
<evidence type="ECO:0000256" key="14">
    <source>
        <dbReference type="SAM" id="MobiDB-lite"/>
    </source>
</evidence>
<evidence type="ECO:0000256" key="4">
    <source>
        <dbReference type="ARBA" id="ARBA00022741"/>
    </source>
</evidence>
<dbReference type="CDD" id="cd17960">
    <property type="entry name" value="DEADc_DDX55"/>
    <property type="match status" value="1"/>
</dbReference>
<dbReference type="GO" id="GO:0005524">
    <property type="term" value="F:ATP binding"/>
    <property type="evidence" value="ECO:0007669"/>
    <property type="project" value="UniProtKB-UniRule"/>
</dbReference>
<dbReference type="Pfam" id="PF13959">
    <property type="entry name" value="CTE_SPB4"/>
    <property type="match status" value="1"/>
</dbReference>
<dbReference type="RefSeq" id="XP_024712552.1">
    <property type="nucleotide sequence ID" value="XM_024859250.1"/>
</dbReference>
<dbReference type="Pfam" id="PF23681">
    <property type="entry name" value="CTT_SPB4"/>
    <property type="match status" value="1"/>
</dbReference>
<feature type="region of interest" description="Disordered" evidence="14">
    <location>
        <begin position="532"/>
        <end position="611"/>
    </location>
</feature>
<evidence type="ECO:0000256" key="9">
    <source>
        <dbReference type="ARBA" id="ARBA00023054"/>
    </source>
</evidence>
<keyword evidence="4 12" id="KW-0547">Nucleotide-binding</keyword>
<dbReference type="InterPro" id="IPR056330">
    <property type="entry name" value="CTT_SPB4"/>
</dbReference>
<dbReference type="InterPro" id="IPR027417">
    <property type="entry name" value="P-loop_NTPase"/>
</dbReference>
<evidence type="ECO:0000313" key="18">
    <source>
        <dbReference type="Proteomes" id="UP000241107"/>
    </source>
</evidence>
<proteinExistence type="inferred from homology"/>
<comment type="catalytic activity">
    <reaction evidence="13">
        <text>ATP + H2O = ADP + phosphate + H(+)</text>
        <dbReference type="Rhea" id="RHEA:13065"/>
        <dbReference type="ChEBI" id="CHEBI:15377"/>
        <dbReference type="ChEBI" id="CHEBI:15378"/>
        <dbReference type="ChEBI" id="CHEBI:30616"/>
        <dbReference type="ChEBI" id="CHEBI:43474"/>
        <dbReference type="ChEBI" id="CHEBI:456216"/>
        <dbReference type="EC" id="3.6.4.13"/>
    </reaction>
</comment>
<dbReference type="EC" id="3.6.4.13" evidence="13"/>
<dbReference type="STRING" id="418784.A0A2P7YKF4"/>
<evidence type="ECO:0000256" key="1">
    <source>
        <dbReference type="ARBA" id="ARBA00004604"/>
    </source>
</evidence>
<dbReference type="Proteomes" id="UP000241107">
    <property type="component" value="Unassembled WGS sequence"/>
</dbReference>
<dbReference type="GeneID" id="36567306"/>
<dbReference type="PANTHER" id="PTHR24031">
    <property type="entry name" value="RNA HELICASE"/>
    <property type="match status" value="1"/>
</dbReference>
<dbReference type="EMBL" id="PYFQ01000011">
    <property type="protein sequence ID" value="PSK36447.1"/>
    <property type="molecule type" value="Genomic_DNA"/>
</dbReference>
<keyword evidence="9" id="KW-0175">Coiled coil</keyword>
<sequence>MSLEWENVTKDLHPWLRDAVEALGFSLMTPVQASTIPLLSGNKDVVVQSVTGSGKTLAFVIPVLQHVSRILYGIPEKDVEPTSLKKSTLCAVVLSPTRELAFQIKAVFDQLIANIPDSLSSIKTQLVVGSLNSTREDIDSFNQAKPHIVIGTPGRVLDFLSTPKISAVHVEVVILDEADRLLDQSFETDVISILRHLPKQRRTGLFSATLSASGDRIFKTGMLNPVKVAVQSKLSVAAAPASLTMKYIVVKPEQKLTTFIKLVQNYNFKKCMVYFPTCLSVKYFHQLLQLCLLVDKTGLENVKFYSLFGQLSTTARLRTLKAFTDGDSMSKKHVLLTTDVAARGIDIQDVDLVIQLDPPNDPDVFLHRAGRTGRANKVGNSIVFLNDGGNEINYVDFMEVKGVFLSEIPLELDAAFHEKFYKEVERFMLSDRSHHELAVKAYVAFVKSYLKHLAKSIFRIQSLDFLGLAKMHGLLRLPKMPETRYIPQDLMPIDGWLTDNPLDMDKYAYADSAKEKSRLESLEENKQKMIKDAKERKRLSKQNKSWSSKLDSKELKSERNERLKRKREEIEKQLLEEPSDEEELAVDWKDIVRQNKKNKKSSGMQGEFDDL</sequence>
<dbReference type="VEuPathDB" id="FungiDB:C7M61_003918"/>
<feature type="domain" description="Helicase C-terminal" evidence="16">
    <location>
        <begin position="255"/>
        <end position="416"/>
    </location>
</feature>
<accession>A0A2P7YKF4</accession>
<dbReference type="Gene3D" id="3.40.50.300">
    <property type="entry name" value="P-loop containing nucleotide triphosphate hydrolases"/>
    <property type="match status" value="2"/>
</dbReference>
<evidence type="ECO:0000256" key="6">
    <source>
        <dbReference type="ARBA" id="ARBA00022806"/>
    </source>
</evidence>
<name>A0A2P7YKF4_9ASCO</name>
<evidence type="ECO:0000259" key="15">
    <source>
        <dbReference type="PROSITE" id="PS51192"/>
    </source>
</evidence>
<comment type="caution">
    <text evidence="17">The sequence shown here is derived from an EMBL/GenBank/DDBJ whole genome shotgun (WGS) entry which is preliminary data.</text>
</comment>